<dbReference type="InterPro" id="IPR032872">
    <property type="entry name" value="WAK_assoc_C"/>
</dbReference>
<dbReference type="FunCoup" id="A0A1U8AW00">
    <property type="interactions" value="399"/>
</dbReference>
<dbReference type="eggNOG" id="ENOG502QQRK">
    <property type="taxonomic scope" value="Eukaryota"/>
</dbReference>
<feature type="domain" description="Wall-associated receptor kinase galacturonan-binding" evidence="4">
    <location>
        <begin position="33"/>
        <end position="93"/>
    </location>
</feature>
<dbReference type="Proteomes" id="UP000189703">
    <property type="component" value="Unplaced"/>
</dbReference>
<dbReference type="KEGG" id="nnu:104608033"/>
<dbReference type="GO" id="GO:0030247">
    <property type="term" value="F:polysaccharide binding"/>
    <property type="evidence" value="ECO:0007669"/>
    <property type="project" value="InterPro"/>
</dbReference>
<evidence type="ECO:0000256" key="1">
    <source>
        <dbReference type="ARBA" id="ARBA00004167"/>
    </source>
</evidence>
<dbReference type="InterPro" id="IPR025287">
    <property type="entry name" value="WAK_GUB"/>
</dbReference>
<comment type="subcellular location">
    <subcellularLocation>
        <location evidence="1">Membrane</location>
        <topology evidence="1">Single-pass membrane protein</topology>
    </subcellularLocation>
</comment>
<dbReference type="RefSeq" id="XP_010272179.1">
    <property type="nucleotide sequence ID" value="XM_010273877.2"/>
</dbReference>
<dbReference type="GO" id="GO:0016020">
    <property type="term" value="C:membrane"/>
    <property type="evidence" value="ECO:0007669"/>
    <property type="project" value="UniProtKB-SubCell"/>
</dbReference>
<keyword evidence="2" id="KW-0732">Signal</keyword>
<gene>
    <name evidence="7" type="primary">LOC104608033</name>
</gene>
<sequence>MKAMKMKLESSLITLLCFISLAFLPSFVSPQSCKKTCGDQLIRYPFGSGPGCGDPRFQKYITCNQQKLSMTTHTGSYPVNAIDYDNQVIYIQDPTMSTCSSTHSSKGFGLDWDAPFVFHDDNVFALLDCSTSSSPLYKSSSLFNGGNSSEIPLCDNEGAPFCSLLYSCPEISTLNLPISTCCVYTPVDLGPVFKIDLQRLQCTSYTAVYSFNGQQSNPESWNYGVALKYRFNVNNDYPRECSTCERSNGVCGYTGFFNSFICSCITGVNTTTDCYFEAYWSNGIRLNPPQIGIWLIISLVWLLIWAVRPCAFCRSVDANPKYKVN</sequence>
<keyword evidence="3" id="KW-0325">Glycoprotein</keyword>
<dbReference type="OMA" id="LDWNAPF"/>
<protein>
    <submittedName>
        <fullName evidence="7">Uncharacterized protein LOC104608033</fullName>
    </submittedName>
</protein>
<name>A0A1U8AW00_NELNU</name>
<dbReference type="GeneID" id="104608033"/>
<accession>A0A1U8AW00</accession>
<dbReference type="AlphaFoldDB" id="A0A1U8AW00"/>
<evidence type="ECO:0000259" key="5">
    <source>
        <dbReference type="Pfam" id="PF14380"/>
    </source>
</evidence>
<evidence type="ECO:0000256" key="2">
    <source>
        <dbReference type="ARBA" id="ARBA00022729"/>
    </source>
</evidence>
<dbReference type="Pfam" id="PF13947">
    <property type="entry name" value="GUB_WAK_bind"/>
    <property type="match status" value="1"/>
</dbReference>
<evidence type="ECO:0000313" key="6">
    <source>
        <dbReference type="Proteomes" id="UP000189703"/>
    </source>
</evidence>
<feature type="domain" description="Wall-associated receptor kinase C-terminal" evidence="5">
    <location>
        <begin position="210"/>
        <end position="265"/>
    </location>
</feature>
<dbReference type="PANTHER" id="PTHR33355">
    <property type="entry name" value="WALL-ASSOCIATED RECEPTOR KINASE CARBOXY-TERMINAL PROTEIN-RELATED"/>
    <property type="match status" value="1"/>
</dbReference>
<dbReference type="Pfam" id="PF14380">
    <property type="entry name" value="WAK_assoc"/>
    <property type="match status" value="1"/>
</dbReference>
<evidence type="ECO:0000259" key="4">
    <source>
        <dbReference type="Pfam" id="PF13947"/>
    </source>
</evidence>
<keyword evidence="6" id="KW-1185">Reference proteome</keyword>
<dbReference type="OrthoDB" id="1933476at2759"/>
<proteinExistence type="predicted"/>
<reference evidence="7" key="1">
    <citation type="submission" date="2025-08" db="UniProtKB">
        <authorList>
            <consortium name="RefSeq"/>
        </authorList>
    </citation>
    <scope>IDENTIFICATION</scope>
</reference>
<evidence type="ECO:0000313" key="7">
    <source>
        <dbReference type="RefSeq" id="XP_010272179.1"/>
    </source>
</evidence>
<dbReference type="PANTHER" id="PTHR33355:SF10">
    <property type="entry name" value="EGF-LIKE DOMAIN-CONTAINING PROTEIN"/>
    <property type="match status" value="1"/>
</dbReference>
<organism evidence="6 7">
    <name type="scientific">Nelumbo nucifera</name>
    <name type="common">Sacred lotus</name>
    <dbReference type="NCBI Taxonomy" id="4432"/>
    <lineage>
        <taxon>Eukaryota</taxon>
        <taxon>Viridiplantae</taxon>
        <taxon>Streptophyta</taxon>
        <taxon>Embryophyta</taxon>
        <taxon>Tracheophyta</taxon>
        <taxon>Spermatophyta</taxon>
        <taxon>Magnoliopsida</taxon>
        <taxon>Proteales</taxon>
        <taxon>Nelumbonaceae</taxon>
        <taxon>Nelumbo</taxon>
    </lineage>
</organism>
<evidence type="ECO:0000256" key="3">
    <source>
        <dbReference type="ARBA" id="ARBA00023180"/>
    </source>
</evidence>